<feature type="non-terminal residue" evidence="1">
    <location>
        <position position="1"/>
    </location>
</feature>
<sequence>IELKVPETFLEKGRHLSAIRMKRLLPYNSKDEAYKYFGTEKLPPFSWTKIPFSVLEQNRAAKPAEDKGYKITGNSIETPYYRMTFNPATGRIEQLYDLSTDWAMLDKNSQWTLFEYVRETIDPLYNEEHRSTFFPRDVELGNRSVSVWNHNWKGRRQSAERILKWHIEEEANSVSFIMEFKAEGVEELKQKITFSTLHPRIKFKAYMKKENFTKPEGIYFAFPLNINGGWKSRFDTAGTFIELDREQLGKVSRDWVTVDQTVSIYDDEKGVVLACPDAPMVQIGDFNFGRESQSIERKENPLLLAWPMNNYWDTNFWISQPGPIQLSYEMTPFKEFDAINAYNLGQLANEPLFINAAVSCKEVERGKLFEGCGEGIVPILIRPAKKEGGLIVMLKNMTETEAQYNFNLPGKTIIKACLVNVLGEEISELNVIDNKVNVNIPPCALSHLLVAFQ</sequence>
<reference evidence="1 2" key="1">
    <citation type="journal article" date="2013" name="Genome Announc.">
        <title>Draft Genome Sequence of the Cellulolytic, Mesophilic, Anaerobic Bacterium Clostridium termitidis Strain CT1112 (DSM 5398).</title>
        <authorList>
            <person name="Lal S."/>
            <person name="Ramachandran U."/>
            <person name="Zhang X."/>
            <person name="Munir R."/>
            <person name="Sparling R."/>
            <person name="Levin D.B."/>
        </authorList>
    </citation>
    <scope>NUCLEOTIDE SEQUENCE [LARGE SCALE GENOMIC DNA]</scope>
    <source>
        <strain evidence="1 2">CT1112</strain>
    </source>
</reference>
<keyword evidence="2" id="KW-1185">Reference proteome</keyword>
<dbReference type="GO" id="GO:0016787">
    <property type="term" value="F:hydrolase activity"/>
    <property type="evidence" value="ECO:0007669"/>
    <property type="project" value="UniProtKB-KW"/>
</dbReference>
<protein>
    <submittedName>
        <fullName evidence="1">Glycosyl hydrolase family 38 protein</fullName>
    </submittedName>
</protein>
<comment type="caution">
    <text evidence="1">The sequence shown here is derived from an EMBL/GenBank/DDBJ whole genome shotgun (WGS) entry which is preliminary data.</text>
</comment>
<dbReference type="GO" id="GO:0005975">
    <property type="term" value="P:carbohydrate metabolic process"/>
    <property type="evidence" value="ECO:0007669"/>
    <property type="project" value="InterPro"/>
</dbReference>
<dbReference type="Proteomes" id="UP000014155">
    <property type="component" value="Unassembled WGS sequence"/>
</dbReference>
<dbReference type="STRING" id="1195236.CTER_1034"/>
<evidence type="ECO:0000313" key="1">
    <source>
        <dbReference type="EMBL" id="EMS73089.1"/>
    </source>
</evidence>
<dbReference type="eggNOG" id="COG0383">
    <property type="taxonomic scope" value="Bacteria"/>
</dbReference>
<dbReference type="EMBL" id="AORV01000022">
    <property type="protein sequence ID" value="EMS73089.1"/>
    <property type="molecule type" value="Genomic_DNA"/>
</dbReference>
<dbReference type="AlphaFoldDB" id="S0FV91"/>
<dbReference type="SUPFAM" id="SSF74650">
    <property type="entry name" value="Galactose mutarotase-like"/>
    <property type="match status" value="1"/>
</dbReference>
<proteinExistence type="predicted"/>
<dbReference type="RefSeq" id="WP_004624419.1">
    <property type="nucleotide sequence ID" value="NZ_AORV01000022.1"/>
</dbReference>
<name>S0FV91_RUMCE</name>
<evidence type="ECO:0000313" key="2">
    <source>
        <dbReference type="Proteomes" id="UP000014155"/>
    </source>
</evidence>
<dbReference type="InterPro" id="IPR011013">
    <property type="entry name" value="Gal_mutarotase_sf_dom"/>
</dbReference>
<dbReference type="PATRIC" id="fig|1195236.3.peg.1331"/>
<dbReference type="GO" id="GO:0030246">
    <property type="term" value="F:carbohydrate binding"/>
    <property type="evidence" value="ECO:0007669"/>
    <property type="project" value="InterPro"/>
</dbReference>
<gene>
    <name evidence="1" type="ORF">CTER_1034</name>
</gene>
<accession>S0FV91</accession>
<organism evidence="1 2">
    <name type="scientific">Ruminiclostridium cellobioparum subsp. termitidis CT1112</name>
    <dbReference type="NCBI Taxonomy" id="1195236"/>
    <lineage>
        <taxon>Bacteria</taxon>
        <taxon>Bacillati</taxon>
        <taxon>Bacillota</taxon>
        <taxon>Clostridia</taxon>
        <taxon>Eubacteriales</taxon>
        <taxon>Oscillospiraceae</taxon>
        <taxon>Ruminiclostridium</taxon>
    </lineage>
</organism>
<keyword evidence="1" id="KW-0378">Hydrolase</keyword>